<evidence type="ECO:0000313" key="5">
    <source>
        <dbReference type="Proteomes" id="UP000008068"/>
    </source>
</evidence>
<dbReference type="InParanoid" id="G0NX92"/>
<dbReference type="AlphaFoldDB" id="G0NX92"/>
<name>G0NX92_CAEBE</name>
<dbReference type="PANTHER" id="PTHR13511">
    <property type="entry name" value="KXDL MOTIF-CONTAINING PROTEIN 1"/>
    <property type="match status" value="1"/>
</dbReference>
<dbReference type="GO" id="GO:0032418">
    <property type="term" value="P:lysosome localization"/>
    <property type="evidence" value="ECO:0007669"/>
    <property type="project" value="TreeGrafter"/>
</dbReference>
<evidence type="ECO:0000256" key="2">
    <source>
        <dbReference type="SAM" id="MobiDB-lite"/>
    </source>
</evidence>
<dbReference type="eggNOG" id="KOG3443">
    <property type="taxonomic scope" value="Eukaryota"/>
</dbReference>
<evidence type="ECO:0000259" key="3">
    <source>
        <dbReference type="Pfam" id="PF10241"/>
    </source>
</evidence>
<dbReference type="HOGENOM" id="CLU_094353_1_1_1"/>
<sequence>MAEQHPLQQNRRLPGNPFFPSRSNGGSVDVPETPHLIDSLTSQIDEFTIQGIIDTQRQSLKRFEKTNEMLINCAQLGDRRIEKAKKDSVGHKETILQMKSDLEFIFKKIRTFKTVLASKYPEIYSEVSAELTPKKDEDDE</sequence>
<gene>
    <name evidence="4" type="ORF">CAEBREN_05568</name>
</gene>
<comment type="similarity">
    <text evidence="1">Belongs to the KXD1 family.</text>
</comment>
<dbReference type="OMA" id="NDYSEQC"/>
<evidence type="ECO:0000313" key="4">
    <source>
        <dbReference type="EMBL" id="EGT39418.1"/>
    </source>
</evidence>
<evidence type="ECO:0000256" key="1">
    <source>
        <dbReference type="ARBA" id="ARBA00005913"/>
    </source>
</evidence>
<dbReference type="FunCoup" id="G0NX92">
    <property type="interactions" value="1405"/>
</dbReference>
<feature type="domain" description="KxDL" evidence="3">
    <location>
        <begin position="39"/>
        <end position="124"/>
    </location>
</feature>
<dbReference type="PANTHER" id="PTHR13511:SF0">
    <property type="entry name" value="KXDL MOTIF-CONTAINING PROTEIN 1"/>
    <property type="match status" value="1"/>
</dbReference>
<reference evidence="5" key="1">
    <citation type="submission" date="2011-07" db="EMBL/GenBank/DDBJ databases">
        <authorList>
            <consortium name="Caenorhabditis brenneri Sequencing and Analysis Consortium"/>
            <person name="Wilson R.K."/>
        </authorList>
    </citation>
    <scope>NUCLEOTIDE SEQUENCE [LARGE SCALE GENOMIC DNA]</scope>
    <source>
        <strain evidence="5">PB2801</strain>
    </source>
</reference>
<dbReference type="OrthoDB" id="10258877at2759"/>
<dbReference type="InterPro" id="IPR039843">
    <property type="entry name" value="KXD1-like"/>
</dbReference>
<dbReference type="GO" id="GO:0099078">
    <property type="term" value="C:BORC complex"/>
    <property type="evidence" value="ECO:0007669"/>
    <property type="project" value="TreeGrafter"/>
</dbReference>
<feature type="region of interest" description="Disordered" evidence="2">
    <location>
        <begin position="1"/>
        <end position="34"/>
    </location>
</feature>
<dbReference type="Pfam" id="PF10241">
    <property type="entry name" value="KxDL"/>
    <property type="match status" value="1"/>
</dbReference>
<keyword evidence="5" id="KW-1185">Reference proteome</keyword>
<dbReference type="STRING" id="135651.G0NX92"/>
<dbReference type="EMBL" id="GL379970">
    <property type="protein sequence ID" value="EGT39418.1"/>
    <property type="molecule type" value="Genomic_DNA"/>
</dbReference>
<accession>G0NX92</accession>
<organism evidence="5">
    <name type="scientific">Caenorhabditis brenneri</name>
    <name type="common">Nematode worm</name>
    <dbReference type="NCBI Taxonomy" id="135651"/>
    <lineage>
        <taxon>Eukaryota</taxon>
        <taxon>Metazoa</taxon>
        <taxon>Ecdysozoa</taxon>
        <taxon>Nematoda</taxon>
        <taxon>Chromadorea</taxon>
        <taxon>Rhabditida</taxon>
        <taxon>Rhabditina</taxon>
        <taxon>Rhabditomorpha</taxon>
        <taxon>Rhabditoidea</taxon>
        <taxon>Rhabditidae</taxon>
        <taxon>Peloderinae</taxon>
        <taxon>Caenorhabditis</taxon>
    </lineage>
</organism>
<proteinExistence type="inferred from homology"/>
<feature type="compositionally biased region" description="Polar residues" evidence="2">
    <location>
        <begin position="1"/>
        <end position="11"/>
    </location>
</feature>
<protein>
    <recommendedName>
        <fullName evidence="3">KxDL domain-containing protein</fullName>
    </recommendedName>
</protein>
<dbReference type="InterPro" id="IPR019371">
    <property type="entry name" value="KxDL_dom"/>
</dbReference>
<dbReference type="Proteomes" id="UP000008068">
    <property type="component" value="Unassembled WGS sequence"/>
</dbReference>